<dbReference type="PANTHER" id="PTHR45586:SF1">
    <property type="entry name" value="LIPOPOLYSACCHARIDE ASSEMBLY PROTEIN B"/>
    <property type="match status" value="1"/>
</dbReference>
<organism evidence="4 5">
    <name type="scientific">Leptospira bouyouniensis</name>
    <dbReference type="NCBI Taxonomy" id="2484911"/>
    <lineage>
        <taxon>Bacteria</taxon>
        <taxon>Pseudomonadati</taxon>
        <taxon>Spirochaetota</taxon>
        <taxon>Spirochaetia</taxon>
        <taxon>Leptospirales</taxon>
        <taxon>Leptospiraceae</taxon>
        <taxon>Leptospira</taxon>
    </lineage>
</organism>
<keyword evidence="1" id="KW-0677">Repeat</keyword>
<dbReference type="InterPro" id="IPR011990">
    <property type="entry name" value="TPR-like_helical_dom_sf"/>
</dbReference>
<evidence type="ECO:0000256" key="3">
    <source>
        <dbReference type="PROSITE-ProRule" id="PRU00339"/>
    </source>
</evidence>
<protein>
    <recommendedName>
        <fullName evidence="6">Tetratricopeptide repeat protein</fullName>
    </recommendedName>
</protein>
<reference evidence="5" key="1">
    <citation type="journal article" date="2019" name="PLoS Negl. Trop. Dis.">
        <title>Revisiting the worldwide diversity of Leptospira species in the environment.</title>
        <authorList>
            <person name="Vincent A.T."/>
            <person name="Schiettekatte O."/>
            <person name="Bourhy P."/>
            <person name="Veyrier F.J."/>
            <person name="Picardeau M."/>
        </authorList>
    </citation>
    <scope>NUCLEOTIDE SEQUENCE [LARGE SCALE GENOMIC DNA]</scope>
    <source>
        <strain evidence="5">201800295</strain>
    </source>
</reference>
<evidence type="ECO:0000313" key="4">
    <source>
        <dbReference type="EMBL" id="TGK45914.1"/>
    </source>
</evidence>
<keyword evidence="2 3" id="KW-0802">TPR repeat</keyword>
<proteinExistence type="predicted"/>
<dbReference type="SUPFAM" id="SSF48452">
    <property type="entry name" value="TPR-like"/>
    <property type="match status" value="1"/>
</dbReference>
<dbReference type="SMART" id="SM00028">
    <property type="entry name" value="TPR"/>
    <property type="match status" value="4"/>
</dbReference>
<dbReference type="InterPro" id="IPR051012">
    <property type="entry name" value="CellSynth/LPSAsmb/PSIAsmb"/>
</dbReference>
<evidence type="ECO:0000313" key="5">
    <source>
        <dbReference type="Proteomes" id="UP000297617"/>
    </source>
</evidence>
<dbReference type="EMBL" id="RQFD01000019">
    <property type="protein sequence ID" value="TGK45914.1"/>
    <property type="molecule type" value="Genomic_DNA"/>
</dbReference>
<gene>
    <name evidence="4" type="ORF">EHQ10_18595</name>
</gene>
<evidence type="ECO:0008006" key="6">
    <source>
        <dbReference type="Google" id="ProtNLM"/>
    </source>
</evidence>
<comment type="caution">
    <text evidence="4">The sequence shown here is derived from an EMBL/GenBank/DDBJ whole genome shotgun (WGS) entry which is preliminary data.</text>
</comment>
<accession>A0ABY2L2T5</accession>
<feature type="repeat" description="TPR" evidence="3">
    <location>
        <begin position="199"/>
        <end position="232"/>
    </location>
</feature>
<dbReference type="InterPro" id="IPR019734">
    <property type="entry name" value="TPR_rpt"/>
</dbReference>
<dbReference type="Pfam" id="PF13432">
    <property type="entry name" value="TPR_16"/>
    <property type="match status" value="1"/>
</dbReference>
<feature type="repeat" description="TPR" evidence="3">
    <location>
        <begin position="96"/>
        <end position="129"/>
    </location>
</feature>
<dbReference type="RefSeq" id="WP_135754992.1">
    <property type="nucleotide sequence ID" value="NZ_RQFD01000019.1"/>
</dbReference>
<dbReference type="PROSITE" id="PS50005">
    <property type="entry name" value="TPR"/>
    <property type="match status" value="2"/>
</dbReference>
<dbReference type="Pfam" id="PF13181">
    <property type="entry name" value="TPR_8"/>
    <property type="match status" value="1"/>
</dbReference>
<evidence type="ECO:0000256" key="2">
    <source>
        <dbReference type="ARBA" id="ARBA00022803"/>
    </source>
</evidence>
<sequence length="643" mass="74790">MELIHRLDDFFYSIFPNIEKGNEKSILQVLIEFYRVGVYEPEIIVSNDFVTVKINIQSIETLEKEYKKIVSLCEKGKFEEAEKLLSPIVEKYPTNSDLHRLLGQIYSEKGKQDQAIDSLINALRWNSNNAYALIMMGNIYLRYKDDPNIAMKYFNQALIVNPRDYLTANNISATLLQLNRFDEAEFYLKKALESNSEFPNTHYGLGVVGEKNGDRYGAFNSFYNSLKLNPKNDDLKKQSLHKLFEIAEAIVNSEDINALIHDYKGELESKQPLPIQIEESASIPYKAKIEYGELYNRDFHLIKFQPNKHAVAHLVMHELVHLEFAIEARLSKKYKLITSDIENQNAFKIQIHGFLTELEKKNKSIDTNEYLRKLHDGLVSQIFNAPIDLFIEKYLFERFEKLRPFQLISLYTMMKEYIEASTSKKVQEFAPQFVISKNRILNLVSAMQFKELFHIDYVNDFNSNASELKTANDFYEEFTNINKEKPEGIEYDLIEKWAKRLQIDYLFNLVDEEYHIAPIFTENKVSNEDDEMARFLRSQEIIGTNHAVILHMIGARKYFDKLSKEEVKNIAIEIATIGTNGINPDKSGYIVSKIPGKSFSGYELLSYYYVSFAIALPELLPKLGLPYKDEFEIASKFQKFGFR</sequence>
<dbReference type="Proteomes" id="UP000297617">
    <property type="component" value="Unassembled WGS sequence"/>
</dbReference>
<dbReference type="Gene3D" id="1.25.40.10">
    <property type="entry name" value="Tetratricopeptide repeat domain"/>
    <property type="match status" value="1"/>
</dbReference>
<name>A0ABY2L2T5_9LEPT</name>
<keyword evidence="5" id="KW-1185">Reference proteome</keyword>
<dbReference type="PANTHER" id="PTHR45586">
    <property type="entry name" value="TPR REPEAT-CONTAINING PROTEIN PA4667"/>
    <property type="match status" value="1"/>
</dbReference>
<evidence type="ECO:0000256" key="1">
    <source>
        <dbReference type="ARBA" id="ARBA00022737"/>
    </source>
</evidence>